<evidence type="ECO:0000313" key="1">
    <source>
        <dbReference type="EMBL" id="KOX76006.1"/>
    </source>
</evidence>
<keyword evidence="2" id="KW-1185">Reference proteome</keyword>
<sequence>MIWNPPNLAIETMLQRLSSFPPSCPIVGRFQTLSSETFETYEQTFVKKKKKELFYRRKILKDLSFTHNTKKNPLIIFPNKIKIAQLVPHLSSDHPVHSNPCRLQLTDYSNLYKTVWHKPNVSTCSPLLLLPQRIIIPSSGSFVLFMKASWLGLVIKALKGMTCLVIFVICEEDIYSWHFINNICKNAEHH</sequence>
<dbReference type="AlphaFoldDB" id="A0A0M9A404"/>
<protein>
    <submittedName>
        <fullName evidence="1">Uncharacterized protein</fullName>
    </submittedName>
</protein>
<evidence type="ECO:0000313" key="2">
    <source>
        <dbReference type="Proteomes" id="UP000053105"/>
    </source>
</evidence>
<accession>A0A0M9A404</accession>
<proteinExistence type="predicted"/>
<dbReference type="Proteomes" id="UP000053105">
    <property type="component" value="Unassembled WGS sequence"/>
</dbReference>
<name>A0A0M9A404_9HYME</name>
<reference evidence="1 2" key="1">
    <citation type="submission" date="2015-07" db="EMBL/GenBank/DDBJ databases">
        <title>The genome of Melipona quadrifasciata.</title>
        <authorList>
            <person name="Pan H."/>
            <person name="Kapheim K."/>
        </authorList>
    </citation>
    <scope>NUCLEOTIDE SEQUENCE [LARGE SCALE GENOMIC DNA]</scope>
    <source>
        <strain evidence="1">0111107301</strain>
        <tissue evidence="1">Whole body</tissue>
    </source>
</reference>
<gene>
    <name evidence="1" type="ORF">WN51_12436</name>
</gene>
<dbReference type="EMBL" id="KQ435756">
    <property type="protein sequence ID" value="KOX76006.1"/>
    <property type="molecule type" value="Genomic_DNA"/>
</dbReference>
<organism evidence="1 2">
    <name type="scientific">Melipona quadrifasciata</name>
    <dbReference type="NCBI Taxonomy" id="166423"/>
    <lineage>
        <taxon>Eukaryota</taxon>
        <taxon>Metazoa</taxon>
        <taxon>Ecdysozoa</taxon>
        <taxon>Arthropoda</taxon>
        <taxon>Hexapoda</taxon>
        <taxon>Insecta</taxon>
        <taxon>Pterygota</taxon>
        <taxon>Neoptera</taxon>
        <taxon>Endopterygota</taxon>
        <taxon>Hymenoptera</taxon>
        <taxon>Apocrita</taxon>
        <taxon>Aculeata</taxon>
        <taxon>Apoidea</taxon>
        <taxon>Anthophila</taxon>
        <taxon>Apidae</taxon>
        <taxon>Melipona</taxon>
    </lineage>
</organism>